<comment type="caution">
    <text evidence="1">The sequence shown here is derived from an EMBL/GenBank/DDBJ whole genome shotgun (WGS) entry which is preliminary data.</text>
</comment>
<evidence type="ECO:0000313" key="1">
    <source>
        <dbReference type="EMBL" id="CAH0375966.1"/>
    </source>
</evidence>
<proteinExistence type="predicted"/>
<sequence>MGVVVEIRHQLPAGGSHREKGSYLVRAAARRVVRWPLPRVLAVGRGRAGLADGGRRRWWAARVPGRRPGLGLARGRSRVGGRQRPAGRRGPEYLVARVVVAGRVARRRPPRAPGAGEVLLVGLARARRRHRLQRDLAHHLGRRVLCRLVVAAAAEAAHELTVKRAAAPGAAARGHGLVLWAIVLGQPHTRRLLPYAVRPPPRA</sequence>
<dbReference type="Proteomes" id="UP000789595">
    <property type="component" value="Unassembled WGS sequence"/>
</dbReference>
<evidence type="ECO:0000313" key="2">
    <source>
        <dbReference type="Proteomes" id="UP000789595"/>
    </source>
</evidence>
<keyword evidence="2" id="KW-1185">Reference proteome</keyword>
<dbReference type="EMBL" id="CAKKNE010000005">
    <property type="protein sequence ID" value="CAH0375966.1"/>
    <property type="molecule type" value="Genomic_DNA"/>
</dbReference>
<accession>A0A8J2SSD1</accession>
<dbReference type="AlphaFoldDB" id="A0A8J2SSD1"/>
<organism evidence="1 2">
    <name type="scientific">Pelagomonas calceolata</name>
    <dbReference type="NCBI Taxonomy" id="35677"/>
    <lineage>
        <taxon>Eukaryota</taxon>
        <taxon>Sar</taxon>
        <taxon>Stramenopiles</taxon>
        <taxon>Ochrophyta</taxon>
        <taxon>Pelagophyceae</taxon>
        <taxon>Pelagomonadales</taxon>
        <taxon>Pelagomonadaceae</taxon>
        <taxon>Pelagomonas</taxon>
    </lineage>
</organism>
<reference evidence="1" key="1">
    <citation type="submission" date="2021-11" db="EMBL/GenBank/DDBJ databases">
        <authorList>
            <consortium name="Genoscope - CEA"/>
            <person name="William W."/>
        </authorList>
    </citation>
    <scope>NUCLEOTIDE SEQUENCE</scope>
</reference>
<feature type="non-terminal residue" evidence="1">
    <location>
        <position position="203"/>
    </location>
</feature>
<protein>
    <submittedName>
        <fullName evidence="1">Uncharacterized protein</fullName>
    </submittedName>
</protein>
<name>A0A8J2SSD1_9STRA</name>
<gene>
    <name evidence="1" type="ORF">PECAL_5P05190</name>
</gene>